<proteinExistence type="predicted"/>
<organism evidence="2 3">
    <name type="scientific">Laetiporus sulphureus 93-53</name>
    <dbReference type="NCBI Taxonomy" id="1314785"/>
    <lineage>
        <taxon>Eukaryota</taxon>
        <taxon>Fungi</taxon>
        <taxon>Dikarya</taxon>
        <taxon>Basidiomycota</taxon>
        <taxon>Agaricomycotina</taxon>
        <taxon>Agaricomycetes</taxon>
        <taxon>Polyporales</taxon>
        <taxon>Laetiporus</taxon>
    </lineage>
</organism>
<feature type="non-terminal residue" evidence="2">
    <location>
        <position position="52"/>
    </location>
</feature>
<dbReference type="RefSeq" id="XP_040764056.1">
    <property type="nucleotide sequence ID" value="XM_040908970.1"/>
</dbReference>
<evidence type="ECO:0000313" key="3">
    <source>
        <dbReference type="Proteomes" id="UP000076871"/>
    </source>
</evidence>
<feature type="region of interest" description="Disordered" evidence="1">
    <location>
        <begin position="1"/>
        <end position="52"/>
    </location>
</feature>
<dbReference type="AlphaFoldDB" id="A0A165E691"/>
<gene>
    <name evidence="2" type="ORF">LAESUDRAFT_726146</name>
</gene>
<dbReference type="InParanoid" id="A0A165E691"/>
<keyword evidence="3" id="KW-1185">Reference proteome</keyword>
<reference evidence="2 3" key="1">
    <citation type="journal article" date="2016" name="Mol. Biol. Evol.">
        <title>Comparative Genomics of Early-Diverging Mushroom-Forming Fungi Provides Insights into the Origins of Lignocellulose Decay Capabilities.</title>
        <authorList>
            <person name="Nagy L.G."/>
            <person name="Riley R."/>
            <person name="Tritt A."/>
            <person name="Adam C."/>
            <person name="Daum C."/>
            <person name="Floudas D."/>
            <person name="Sun H."/>
            <person name="Yadav J.S."/>
            <person name="Pangilinan J."/>
            <person name="Larsson K.H."/>
            <person name="Matsuura K."/>
            <person name="Barry K."/>
            <person name="Labutti K."/>
            <person name="Kuo R."/>
            <person name="Ohm R.A."/>
            <person name="Bhattacharya S.S."/>
            <person name="Shirouzu T."/>
            <person name="Yoshinaga Y."/>
            <person name="Martin F.M."/>
            <person name="Grigoriev I.V."/>
            <person name="Hibbett D.S."/>
        </authorList>
    </citation>
    <scope>NUCLEOTIDE SEQUENCE [LARGE SCALE GENOMIC DNA]</scope>
    <source>
        <strain evidence="2 3">93-53</strain>
    </source>
</reference>
<accession>A0A165E691</accession>
<evidence type="ECO:0000313" key="2">
    <source>
        <dbReference type="EMBL" id="KZT06316.1"/>
    </source>
</evidence>
<dbReference type="GeneID" id="63825999"/>
<dbReference type="Proteomes" id="UP000076871">
    <property type="component" value="Unassembled WGS sequence"/>
</dbReference>
<protein>
    <submittedName>
        <fullName evidence="2">Uncharacterized protein</fullName>
    </submittedName>
</protein>
<sequence>MRETRSSSRTYRGPPPDAPLVPRQASDPGTARSPVDSQPPCSFETHPTKHTS</sequence>
<name>A0A165E691_9APHY</name>
<evidence type="ECO:0000256" key="1">
    <source>
        <dbReference type="SAM" id="MobiDB-lite"/>
    </source>
</evidence>
<dbReference type="EMBL" id="KV427625">
    <property type="protein sequence ID" value="KZT06316.1"/>
    <property type="molecule type" value="Genomic_DNA"/>
</dbReference>